<reference evidence="2 3" key="1">
    <citation type="submission" date="2019-11" db="EMBL/GenBank/DDBJ databases">
        <title>Streptomyces typhae sp. nov., a novel endophytic actinomycete isolated from the root of cattail pollen (Typha angustifolia L.).</title>
        <authorList>
            <person name="Peng C."/>
        </authorList>
    </citation>
    <scope>NUCLEOTIDE SEQUENCE [LARGE SCALE GENOMIC DNA]</scope>
    <source>
        <strain evidence="3">p1417</strain>
    </source>
</reference>
<dbReference type="InterPro" id="IPR007278">
    <property type="entry name" value="DUF397"/>
</dbReference>
<keyword evidence="3" id="KW-1185">Reference proteome</keyword>
<evidence type="ECO:0000313" key="3">
    <source>
        <dbReference type="Proteomes" id="UP000483802"/>
    </source>
</evidence>
<feature type="domain" description="DUF397" evidence="1">
    <location>
        <begin position="6"/>
        <end position="59"/>
    </location>
</feature>
<dbReference type="Pfam" id="PF04149">
    <property type="entry name" value="DUF397"/>
    <property type="match status" value="1"/>
</dbReference>
<organism evidence="2 3">
    <name type="scientific">Streptomyces typhae</name>
    <dbReference type="NCBI Taxonomy" id="2681492"/>
    <lineage>
        <taxon>Bacteria</taxon>
        <taxon>Bacillati</taxon>
        <taxon>Actinomycetota</taxon>
        <taxon>Actinomycetes</taxon>
        <taxon>Kitasatosporales</taxon>
        <taxon>Streptomycetaceae</taxon>
        <taxon>Streptomyces</taxon>
    </lineage>
</organism>
<sequence>MPEFKFTKSSRSELRDECVEVARNVPGTVAVRDSKDPAPDAPIVRLAPTAWTRFTASLR</sequence>
<dbReference type="RefSeq" id="WP_157164722.1">
    <property type="nucleotide sequence ID" value="NZ_WPNZ01000003.1"/>
</dbReference>
<accession>A0A6L6WR14</accession>
<protein>
    <submittedName>
        <fullName evidence="2">DUF397 domain-containing protein</fullName>
    </submittedName>
</protein>
<name>A0A6L6WR14_9ACTN</name>
<gene>
    <name evidence="2" type="ORF">GPA10_06900</name>
</gene>
<dbReference type="EMBL" id="WPNZ01000003">
    <property type="protein sequence ID" value="MVO84510.1"/>
    <property type="molecule type" value="Genomic_DNA"/>
</dbReference>
<comment type="caution">
    <text evidence="2">The sequence shown here is derived from an EMBL/GenBank/DDBJ whole genome shotgun (WGS) entry which is preliminary data.</text>
</comment>
<evidence type="ECO:0000313" key="2">
    <source>
        <dbReference type="EMBL" id="MVO84510.1"/>
    </source>
</evidence>
<proteinExistence type="predicted"/>
<dbReference type="Proteomes" id="UP000483802">
    <property type="component" value="Unassembled WGS sequence"/>
</dbReference>
<evidence type="ECO:0000259" key="1">
    <source>
        <dbReference type="Pfam" id="PF04149"/>
    </source>
</evidence>
<dbReference type="AlphaFoldDB" id="A0A6L6WR14"/>